<dbReference type="PANTHER" id="PTHR16943">
    <property type="entry name" value="2-METHYLCITRATE DEHYDRATASE-RELATED"/>
    <property type="match status" value="1"/>
</dbReference>
<dbReference type="InterPro" id="IPR005656">
    <property type="entry name" value="MmgE_PrpD"/>
</dbReference>
<dbReference type="InterPro" id="IPR042183">
    <property type="entry name" value="MmgE/PrpD_sf_1"/>
</dbReference>
<evidence type="ECO:0000259" key="3">
    <source>
        <dbReference type="Pfam" id="PF19305"/>
    </source>
</evidence>
<dbReference type="Pfam" id="PF19305">
    <property type="entry name" value="MmgE_PrpD_C"/>
    <property type="match status" value="1"/>
</dbReference>
<dbReference type="AlphaFoldDB" id="A0A0F9Q7X6"/>
<dbReference type="InterPro" id="IPR036148">
    <property type="entry name" value="MmgE/PrpD_sf"/>
</dbReference>
<dbReference type="InterPro" id="IPR045336">
    <property type="entry name" value="MmgE_PrpD_N"/>
</dbReference>
<dbReference type="InterPro" id="IPR042188">
    <property type="entry name" value="MmgE/PrpD_sf_2"/>
</dbReference>
<dbReference type="Pfam" id="PF03972">
    <property type="entry name" value="MmgE_PrpD_N"/>
    <property type="match status" value="1"/>
</dbReference>
<protein>
    <recommendedName>
        <fullName evidence="5">2-methylcitrate dehydratase</fullName>
    </recommendedName>
</protein>
<evidence type="ECO:0000256" key="1">
    <source>
        <dbReference type="ARBA" id="ARBA00006174"/>
    </source>
</evidence>
<evidence type="ECO:0000259" key="2">
    <source>
        <dbReference type="Pfam" id="PF03972"/>
    </source>
</evidence>
<accession>A0A0F9Q7X6</accession>
<comment type="caution">
    <text evidence="4">The sequence shown here is derived from an EMBL/GenBank/DDBJ whole genome shotgun (WGS) entry which is preliminary data.</text>
</comment>
<evidence type="ECO:0000313" key="4">
    <source>
        <dbReference type="EMBL" id="KKN40105.1"/>
    </source>
</evidence>
<dbReference type="Gene3D" id="1.10.4100.10">
    <property type="entry name" value="2-methylcitrate dehydratase PrpD"/>
    <property type="match status" value="1"/>
</dbReference>
<dbReference type="SUPFAM" id="SSF103378">
    <property type="entry name" value="2-methylcitrate dehydratase PrpD"/>
    <property type="match status" value="1"/>
</dbReference>
<dbReference type="InterPro" id="IPR045337">
    <property type="entry name" value="MmgE_PrpD_C"/>
</dbReference>
<organism evidence="4">
    <name type="scientific">marine sediment metagenome</name>
    <dbReference type="NCBI Taxonomy" id="412755"/>
    <lineage>
        <taxon>unclassified sequences</taxon>
        <taxon>metagenomes</taxon>
        <taxon>ecological metagenomes</taxon>
    </lineage>
</organism>
<feature type="domain" description="MmgE/PrpD N-terminal" evidence="2">
    <location>
        <begin position="20"/>
        <end position="262"/>
    </location>
</feature>
<dbReference type="PANTHER" id="PTHR16943:SF8">
    <property type="entry name" value="2-METHYLCITRATE DEHYDRATASE"/>
    <property type="match status" value="1"/>
</dbReference>
<name>A0A0F9Q7X6_9ZZZZ</name>
<evidence type="ECO:0008006" key="5">
    <source>
        <dbReference type="Google" id="ProtNLM"/>
    </source>
</evidence>
<reference evidence="4" key="1">
    <citation type="journal article" date="2015" name="Nature">
        <title>Complex archaea that bridge the gap between prokaryotes and eukaryotes.</title>
        <authorList>
            <person name="Spang A."/>
            <person name="Saw J.H."/>
            <person name="Jorgensen S.L."/>
            <person name="Zaremba-Niedzwiedzka K."/>
            <person name="Martijn J."/>
            <person name="Lind A.E."/>
            <person name="van Eijk R."/>
            <person name="Schleper C."/>
            <person name="Guy L."/>
            <person name="Ettema T.J."/>
        </authorList>
    </citation>
    <scope>NUCLEOTIDE SEQUENCE</scope>
</reference>
<dbReference type="GO" id="GO:0016829">
    <property type="term" value="F:lyase activity"/>
    <property type="evidence" value="ECO:0007669"/>
    <property type="project" value="InterPro"/>
</dbReference>
<comment type="similarity">
    <text evidence="1">Belongs to the PrpD family.</text>
</comment>
<sequence>MKTHQVRALRQGERLPVEAQLAWKIAEMAAGAAPLDGDAAEMAANRIIDDWAVALAALNQPSVIAARGAVLAHPRKGGATVVGLPADRRFDCSWAGYANAAAIRELDFNDSFFAADSSHPGDVIGPIVAVAQQAGVDGRALLRGIVTAYEIQVDLVKGIELNRYRIDHVAHLGPAVAGGIGAMLGLPAETIYQAVNLAAQLSISTRQTRKGQISSYKAAAPGHVGQVAILAIDRAMRCETSPAPVYEGDYGLLAILLGGPDTAVEVPLPEPDEPRRGILETYPKEHSAGYHGQALIDLAFRMRDRIGDIEAIEDIVIRTKRLTHVVMGSGAGDPEKWDPTASRETLDHSAMYIFAVALQDGVWDHERSYAPERAARPDTVRLWRKVRTVEDPEWSARFTDPAPLDKAHGARVVVTYCDGRTYEEEIAVANAHPRGARPFGREDYRHKFGSFAEGRVAAAEAERFLAAIEALDGCGPDGLAGLGIEALPGRLKAGAPGLFDHRLC</sequence>
<proteinExistence type="inferred from homology"/>
<feature type="domain" description="MmgE/PrpD C-terminal" evidence="3">
    <location>
        <begin position="286"/>
        <end position="472"/>
    </location>
</feature>
<dbReference type="EMBL" id="LAZR01001724">
    <property type="protein sequence ID" value="KKN40105.1"/>
    <property type="molecule type" value="Genomic_DNA"/>
</dbReference>
<gene>
    <name evidence="4" type="ORF">LCGC14_0736740</name>
</gene>
<dbReference type="Gene3D" id="3.30.1330.120">
    <property type="entry name" value="2-methylcitrate dehydratase PrpD"/>
    <property type="match status" value="1"/>
</dbReference>